<sequence length="287" mass="31501">MGTPREFDSCLSLLPETLRDRVIKLRRRALADTGQCDPCKQAQQSIWLSFDAAFLGDHAAAQQLVEQAETEAVSDRHLSSCARHLSATAPSQAQPRQVPGFTGLGPLVAATDAAYKQRRGGFGYLVTDGRWGMRTWSAPRDQVSAVLEPTGASKVLVSELRAVALLLDRLGPNGGQLTRLLMDSTTAIGYLRSWQDGDVERMPKGYSLRPRIQADEPTLVRLARRVAELPQLRVEHVSSHSGHPLNEAADALAELAMRKPPDRVARAEGLVEAFLQVWHTQEKAGKR</sequence>
<reference evidence="3" key="1">
    <citation type="journal article" date="2019" name="Int. J. Syst. Evol. Microbiol.">
        <title>The Global Catalogue of Microorganisms (GCM) 10K type strain sequencing project: providing services to taxonomists for standard genome sequencing and annotation.</title>
        <authorList>
            <consortium name="The Broad Institute Genomics Platform"/>
            <consortium name="The Broad Institute Genome Sequencing Center for Infectious Disease"/>
            <person name="Wu L."/>
            <person name="Ma J."/>
        </authorList>
    </citation>
    <scope>NUCLEOTIDE SEQUENCE [LARGE SCALE GENOMIC DNA]</scope>
    <source>
        <strain evidence="3">ICMP 6774ER</strain>
    </source>
</reference>
<dbReference type="RefSeq" id="WP_379569721.1">
    <property type="nucleotide sequence ID" value="NZ_JBHUFV010000005.1"/>
</dbReference>
<evidence type="ECO:0000313" key="2">
    <source>
        <dbReference type="EMBL" id="MFD1930898.1"/>
    </source>
</evidence>
<proteinExistence type="predicted"/>
<dbReference type="InterPro" id="IPR012337">
    <property type="entry name" value="RNaseH-like_sf"/>
</dbReference>
<dbReference type="InterPro" id="IPR002156">
    <property type="entry name" value="RNaseH_domain"/>
</dbReference>
<dbReference type="InterPro" id="IPR036397">
    <property type="entry name" value="RNaseH_sf"/>
</dbReference>
<dbReference type="SUPFAM" id="SSF53098">
    <property type="entry name" value="Ribonuclease H-like"/>
    <property type="match status" value="1"/>
</dbReference>
<evidence type="ECO:0000259" key="1">
    <source>
        <dbReference type="PROSITE" id="PS50879"/>
    </source>
</evidence>
<accession>A0ABW4SN46</accession>
<dbReference type="EMBL" id="JBHUFV010000005">
    <property type="protein sequence ID" value="MFD1930898.1"/>
    <property type="molecule type" value="Genomic_DNA"/>
</dbReference>
<comment type="caution">
    <text evidence="2">The sequence shown here is derived from an EMBL/GenBank/DDBJ whole genome shotgun (WGS) entry which is preliminary data.</text>
</comment>
<dbReference type="PROSITE" id="PS50879">
    <property type="entry name" value="RNASE_H_1"/>
    <property type="match status" value="1"/>
</dbReference>
<dbReference type="Proteomes" id="UP001597368">
    <property type="component" value="Unassembled WGS sequence"/>
</dbReference>
<feature type="domain" description="RNase H type-1" evidence="1">
    <location>
        <begin position="103"/>
        <end position="258"/>
    </location>
</feature>
<name>A0ABW4SN46_9ACTN</name>
<gene>
    <name evidence="2" type="ORF">ACFSKW_05340</name>
</gene>
<protein>
    <submittedName>
        <fullName evidence="2">RNase H family protein</fullName>
    </submittedName>
</protein>
<keyword evidence="3" id="KW-1185">Reference proteome</keyword>
<dbReference type="Gene3D" id="3.30.420.10">
    <property type="entry name" value="Ribonuclease H-like superfamily/Ribonuclease H"/>
    <property type="match status" value="1"/>
</dbReference>
<evidence type="ECO:0000313" key="3">
    <source>
        <dbReference type="Proteomes" id="UP001597368"/>
    </source>
</evidence>
<organism evidence="2 3">
    <name type="scientific">Nonomuraea mangrovi</name>
    <dbReference type="NCBI Taxonomy" id="2316207"/>
    <lineage>
        <taxon>Bacteria</taxon>
        <taxon>Bacillati</taxon>
        <taxon>Actinomycetota</taxon>
        <taxon>Actinomycetes</taxon>
        <taxon>Streptosporangiales</taxon>
        <taxon>Streptosporangiaceae</taxon>
        <taxon>Nonomuraea</taxon>
    </lineage>
</organism>
<dbReference type="Pfam" id="PF00075">
    <property type="entry name" value="RNase_H"/>
    <property type="match status" value="1"/>
</dbReference>